<comment type="subcellular location">
    <subcellularLocation>
        <location evidence="2">Cell inner membrane</location>
        <topology evidence="2">Peripheral membrane protein</topology>
        <orientation evidence="2">Cytoplasmic side</orientation>
    </subcellularLocation>
</comment>
<dbReference type="InterPro" id="IPR003953">
    <property type="entry name" value="FAD-dep_OxRdtase_2_FAD-bd"/>
</dbReference>
<keyword evidence="5" id="KW-0813">Transport</keyword>
<dbReference type="GO" id="GO:0008177">
    <property type="term" value="F:succinate dehydrogenase (quinone) activity"/>
    <property type="evidence" value="ECO:0007669"/>
    <property type="project" value="UniProtKB-EC"/>
</dbReference>
<evidence type="ECO:0000259" key="13">
    <source>
        <dbReference type="Pfam" id="PF00890"/>
    </source>
</evidence>
<evidence type="ECO:0000256" key="4">
    <source>
        <dbReference type="ARBA" id="ARBA00012792"/>
    </source>
</evidence>
<comment type="cofactor">
    <cofactor evidence="1">
        <name>FAD</name>
        <dbReference type="ChEBI" id="CHEBI:57692"/>
    </cofactor>
</comment>
<sequence>MLNHEVVVVGAGLAGMRAALEVAKGADVAVLTKLYPPRSHSGAAQGGINVVLHPDDSLESHIFDTVKGSDYLGDQDAIEVLCREAPRDIYALEHMGTNFTRASSGKLAQRELAGASFPRACYAADLTGHKLLHLLYEQLLKSTIPVYNEWYITSLLVEDGVCRGVLAYDLTRGCLETIRAKAVVLATGGYGRTYDRTTNALCNTGDGMALAFREGTPLADMECVQFHPTTLFGTNILISEAVRGEGGYLLNQEGDRFMRRYVPSKMELAPRDIVSRCIQLEVRDGRGFQDEYVHLDVTHFGEEKIAQKIPQVRDLARRFAGVDVVCQPIPVQPAQHYSLGGIRTNVWGETRIAGLLAAGECGCVSVHGANRLGGNSLLETIVFGRRAGMRALEYASQLRKAKAPSASRISERMKEVAGLLARQGPENIHALKNRLGRTMREKVGVFRVGPEMEQALAEIRTLGERFGQVGLRSRGLIYNVELLAALELQHLLTLAEVITLGALTRRESRGGHARSDYPERDDAHFLKHILAFQEPGRIRQEFEEVSLTRFRPEVRGY</sequence>
<reference evidence="15" key="1">
    <citation type="submission" date="2020-07" db="EMBL/GenBank/DDBJ databases">
        <title>Huge and variable diversity of episymbiotic CPR bacteria and DPANN archaea in groundwater ecosystems.</title>
        <authorList>
            <person name="He C.Y."/>
            <person name="Keren R."/>
            <person name="Whittaker M."/>
            <person name="Farag I.F."/>
            <person name="Doudna J."/>
            <person name="Cate J.H.D."/>
            <person name="Banfield J.F."/>
        </authorList>
    </citation>
    <scope>NUCLEOTIDE SEQUENCE</scope>
    <source>
        <strain evidence="15">NC_groundwater_672_Ag_B-0.1um_62_36</strain>
    </source>
</reference>
<dbReference type="EC" id="1.3.5.1" evidence="4"/>
<dbReference type="GO" id="GO:0009055">
    <property type="term" value="F:electron transfer activity"/>
    <property type="evidence" value="ECO:0007669"/>
    <property type="project" value="TreeGrafter"/>
</dbReference>
<dbReference type="Pfam" id="PF00890">
    <property type="entry name" value="FAD_binding_2"/>
    <property type="match status" value="1"/>
</dbReference>
<feature type="domain" description="Fumarate reductase/succinate dehydrogenase flavoprotein-like C-terminal" evidence="14">
    <location>
        <begin position="433"/>
        <end position="557"/>
    </location>
</feature>
<dbReference type="InterPro" id="IPR015939">
    <property type="entry name" value="Fum_Rdtase/Succ_DH_flav-like_C"/>
</dbReference>
<evidence type="ECO:0000256" key="6">
    <source>
        <dbReference type="ARBA" id="ARBA00022630"/>
    </source>
</evidence>
<comment type="caution">
    <text evidence="15">The sequence shown here is derived from an EMBL/GenBank/DDBJ whole genome shotgun (WGS) entry which is preliminary data.</text>
</comment>
<evidence type="ECO:0000256" key="11">
    <source>
        <dbReference type="ARBA" id="ARBA00049220"/>
    </source>
</evidence>
<dbReference type="Gene3D" id="3.90.700.10">
    <property type="entry name" value="Succinate dehydrogenase/fumarate reductase flavoprotein, catalytic domain"/>
    <property type="match status" value="1"/>
</dbReference>
<dbReference type="InterPro" id="IPR027477">
    <property type="entry name" value="Succ_DH/fumarate_Rdtase_cat_sf"/>
</dbReference>
<dbReference type="GO" id="GO:0050660">
    <property type="term" value="F:flavin adenine dinucleotide binding"/>
    <property type="evidence" value="ECO:0007669"/>
    <property type="project" value="InterPro"/>
</dbReference>
<dbReference type="PANTHER" id="PTHR11632:SF51">
    <property type="entry name" value="SUCCINATE DEHYDROGENASE [UBIQUINONE] FLAVOPROTEIN SUBUNIT, MITOCHONDRIAL"/>
    <property type="match status" value="1"/>
</dbReference>
<dbReference type="InterPro" id="IPR036188">
    <property type="entry name" value="FAD/NAD-bd_sf"/>
</dbReference>
<evidence type="ECO:0000313" key="15">
    <source>
        <dbReference type="EMBL" id="MBI2876145.1"/>
    </source>
</evidence>
<keyword evidence="9" id="KW-0560">Oxidoreductase</keyword>
<keyword evidence="8" id="KW-0249">Electron transport</keyword>
<dbReference type="SUPFAM" id="SSF51905">
    <property type="entry name" value="FAD/NAD(P)-binding domain"/>
    <property type="match status" value="1"/>
</dbReference>
<dbReference type="GO" id="GO:0022900">
    <property type="term" value="P:electron transport chain"/>
    <property type="evidence" value="ECO:0007669"/>
    <property type="project" value="InterPro"/>
</dbReference>
<dbReference type="Pfam" id="PF02910">
    <property type="entry name" value="Succ_DH_flav_C"/>
    <property type="match status" value="1"/>
</dbReference>
<dbReference type="Gene3D" id="1.20.58.100">
    <property type="entry name" value="Fumarate reductase/succinate dehydrogenase flavoprotein-like, C-terminal domain"/>
    <property type="match status" value="1"/>
</dbReference>
<comment type="similarity">
    <text evidence="3">Belongs to the FAD-dependent oxidoreductase 2 family. FRD/SDH subfamily.</text>
</comment>
<dbReference type="InterPro" id="IPR003952">
    <property type="entry name" value="FRD_SDH_FAD_BS"/>
</dbReference>
<evidence type="ECO:0000256" key="12">
    <source>
        <dbReference type="PIRSR" id="PIRSR000171-1"/>
    </source>
</evidence>
<dbReference type="PROSITE" id="PS00504">
    <property type="entry name" value="FRD_SDH_FAD_BINDING"/>
    <property type="match status" value="1"/>
</dbReference>
<dbReference type="AlphaFoldDB" id="A0A932G077"/>
<dbReference type="SUPFAM" id="SSF56425">
    <property type="entry name" value="Succinate dehydrogenase/fumarate reductase flavoprotein, catalytic domain"/>
    <property type="match status" value="1"/>
</dbReference>
<name>A0A932G077_UNCTE</name>
<dbReference type="InterPro" id="IPR037099">
    <property type="entry name" value="Fum_R/Succ_DH_flav-like_C_sf"/>
</dbReference>
<dbReference type="PIRSF" id="PIRSF000171">
    <property type="entry name" value="SDHA_APRA_LASPO"/>
    <property type="match status" value="1"/>
</dbReference>
<dbReference type="InterPro" id="IPR030664">
    <property type="entry name" value="SdhA/FrdA/AprA"/>
</dbReference>
<evidence type="ECO:0000313" key="16">
    <source>
        <dbReference type="Proteomes" id="UP000769766"/>
    </source>
</evidence>
<evidence type="ECO:0000256" key="2">
    <source>
        <dbReference type="ARBA" id="ARBA00004515"/>
    </source>
</evidence>
<keyword evidence="6" id="KW-0285">Flavoprotein</keyword>
<evidence type="ECO:0000256" key="1">
    <source>
        <dbReference type="ARBA" id="ARBA00001974"/>
    </source>
</evidence>
<evidence type="ECO:0000256" key="7">
    <source>
        <dbReference type="ARBA" id="ARBA00022827"/>
    </source>
</evidence>
<evidence type="ECO:0000256" key="5">
    <source>
        <dbReference type="ARBA" id="ARBA00022448"/>
    </source>
</evidence>
<dbReference type="EMBL" id="JACPRF010000141">
    <property type="protein sequence ID" value="MBI2876145.1"/>
    <property type="molecule type" value="Genomic_DNA"/>
</dbReference>
<feature type="active site" description="Proton acceptor" evidence="12">
    <location>
        <position position="271"/>
    </location>
</feature>
<gene>
    <name evidence="15" type="ORF">HYY20_04625</name>
</gene>
<keyword evidence="10" id="KW-0472">Membrane</keyword>
<dbReference type="SUPFAM" id="SSF46977">
    <property type="entry name" value="Succinate dehydrogenase/fumarate reductase flavoprotein C-terminal domain"/>
    <property type="match status" value="1"/>
</dbReference>
<protein>
    <recommendedName>
        <fullName evidence="4">succinate dehydrogenase</fullName>
        <ecNumber evidence="4">1.3.5.1</ecNumber>
    </recommendedName>
</protein>
<dbReference type="Gene3D" id="4.10.80.40">
    <property type="entry name" value="succinate dehydrogenase protein domain"/>
    <property type="match status" value="1"/>
</dbReference>
<organism evidence="15 16">
    <name type="scientific">Tectimicrobiota bacterium</name>
    <dbReference type="NCBI Taxonomy" id="2528274"/>
    <lineage>
        <taxon>Bacteria</taxon>
        <taxon>Pseudomonadati</taxon>
        <taxon>Nitrospinota/Tectimicrobiota group</taxon>
        <taxon>Candidatus Tectimicrobiota</taxon>
    </lineage>
</organism>
<evidence type="ECO:0000256" key="8">
    <source>
        <dbReference type="ARBA" id="ARBA00022982"/>
    </source>
</evidence>
<dbReference type="InterPro" id="IPR014006">
    <property type="entry name" value="Succ_Dhase_FrdA_Gneg"/>
</dbReference>
<dbReference type="FunFam" id="3.90.700.10:FF:000001">
    <property type="entry name" value="Mitochondrial succinate dehydrogenase flavoprotein subunit"/>
    <property type="match status" value="1"/>
</dbReference>
<accession>A0A932G077</accession>
<evidence type="ECO:0000256" key="9">
    <source>
        <dbReference type="ARBA" id="ARBA00023002"/>
    </source>
</evidence>
<dbReference type="NCBIfam" id="TIGR01812">
    <property type="entry name" value="sdhA_frdA_Gneg"/>
    <property type="match status" value="1"/>
</dbReference>
<proteinExistence type="inferred from homology"/>
<dbReference type="PRINTS" id="PR00368">
    <property type="entry name" value="FADPNR"/>
</dbReference>
<dbReference type="GO" id="GO:0005886">
    <property type="term" value="C:plasma membrane"/>
    <property type="evidence" value="ECO:0007669"/>
    <property type="project" value="UniProtKB-SubCell"/>
</dbReference>
<dbReference type="PANTHER" id="PTHR11632">
    <property type="entry name" value="SUCCINATE DEHYDROGENASE 2 FLAVOPROTEIN SUBUNIT"/>
    <property type="match status" value="1"/>
</dbReference>
<evidence type="ECO:0000259" key="14">
    <source>
        <dbReference type="Pfam" id="PF02910"/>
    </source>
</evidence>
<dbReference type="Proteomes" id="UP000769766">
    <property type="component" value="Unassembled WGS sequence"/>
</dbReference>
<feature type="domain" description="FAD-dependent oxidoreductase 2 FAD-binding" evidence="13">
    <location>
        <begin position="6"/>
        <end position="377"/>
    </location>
</feature>
<dbReference type="GO" id="GO:0009061">
    <property type="term" value="P:anaerobic respiration"/>
    <property type="evidence" value="ECO:0007669"/>
    <property type="project" value="TreeGrafter"/>
</dbReference>
<comment type="catalytic activity">
    <reaction evidence="11">
        <text>a quinone + succinate = fumarate + a quinol</text>
        <dbReference type="Rhea" id="RHEA:40523"/>
        <dbReference type="ChEBI" id="CHEBI:24646"/>
        <dbReference type="ChEBI" id="CHEBI:29806"/>
        <dbReference type="ChEBI" id="CHEBI:30031"/>
        <dbReference type="ChEBI" id="CHEBI:132124"/>
        <dbReference type="EC" id="1.3.5.1"/>
    </reaction>
</comment>
<evidence type="ECO:0000256" key="10">
    <source>
        <dbReference type="ARBA" id="ARBA00023136"/>
    </source>
</evidence>
<evidence type="ECO:0000256" key="3">
    <source>
        <dbReference type="ARBA" id="ARBA00008040"/>
    </source>
</evidence>
<keyword evidence="7" id="KW-0274">FAD</keyword>
<dbReference type="Gene3D" id="3.50.50.60">
    <property type="entry name" value="FAD/NAD(P)-binding domain"/>
    <property type="match status" value="1"/>
</dbReference>